<dbReference type="InterPro" id="IPR004089">
    <property type="entry name" value="MCPsignal_dom"/>
</dbReference>
<dbReference type="Gene3D" id="1.10.287.950">
    <property type="entry name" value="Methyl-accepting chemotaxis protein"/>
    <property type="match status" value="1"/>
</dbReference>
<keyword evidence="8" id="KW-1185">Reference proteome</keyword>
<evidence type="ECO:0000256" key="2">
    <source>
        <dbReference type="ARBA" id="ARBA00029447"/>
    </source>
</evidence>
<protein>
    <recommendedName>
        <fullName evidence="6">Methyl-accepting transducer domain-containing protein</fullName>
    </recommendedName>
</protein>
<sequence length="649" mass="67782">MSTTSRPTPVSDHAALRQPTDELAIPGWTMEHPLPAEAPATAAPPPPSTPAPRPAGSALVAMLRRGPRPRTIRAWLRAGFGANLILLAMAGAVGVAGLTAANERATAALVDLRVHNDTVQQVGAAVLREILVGSRYAETGDPAYLRRYQQAMDEADQLRRRAMAVHGLSTAERAQLEAIGAKQSATEARLAMVRAYHALNRPQPAERVLAEAMEEVSRIGQDLAQLRTAAAVRGIERESLMADALRTEEVKLAALLAAALAVGAFFAVATSAAVTRPLAALGEELGAMGAGDLREATQRARERTGRRTGRDLRTWVAEDQPAVEYARLGFAVDRARERLRILLGRVQEETDRVTGAARELAQNAGATAVSTQHVTGAVLEISNGASVQLDALHSASAAMEQLAEQGAAIAEAAEASERAGREIRGTATGTRAEIARAVDALLGAREGADDSAREMAALREATAVVDDFVAVISEIASQTHLLALNASIEAARAGSAGRGFAVVAQEVRALAEQSAAAADEVTDNVRRIRERVTSAVTASEAGAARLRDAELVAGGASRALARIEDSVKRVEEASERVTALTFENRAAIEAAERALVSARDAAASHAAAAEEVAASTEETAAAVEQVSATAEELSGGASALRGLLGEFRT</sequence>
<keyword evidence="1 3" id="KW-0807">Transducer</keyword>
<feature type="domain" description="Methyl-accepting transducer" evidence="6">
    <location>
        <begin position="363"/>
        <end position="634"/>
    </location>
</feature>
<evidence type="ECO:0000256" key="5">
    <source>
        <dbReference type="SAM" id="Phobius"/>
    </source>
</evidence>
<gene>
    <name evidence="7" type="ORF">rosag_36230</name>
</gene>
<dbReference type="GO" id="GO:0007165">
    <property type="term" value="P:signal transduction"/>
    <property type="evidence" value="ECO:0007669"/>
    <property type="project" value="UniProtKB-KW"/>
</dbReference>
<comment type="caution">
    <text evidence="7">The sequence shown here is derived from an EMBL/GenBank/DDBJ whole genome shotgun (WGS) entry which is preliminary data.</text>
</comment>
<dbReference type="PANTHER" id="PTHR32089:SF112">
    <property type="entry name" value="LYSOZYME-LIKE PROTEIN-RELATED"/>
    <property type="match status" value="1"/>
</dbReference>
<evidence type="ECO:0000256" key="1">
    <source>
        <dbReference type="ARBA" id="ARBA00023224"/>
    </source>
</evidence>
<dbReference type="PRINTS" id="PR00260">
    <property type="entry name" value="CHEMTRNSDUCR"/>
</dbReference>
<name>A0AA37Q5T8_9BACT</name>
<evidence type="ECO:0000313" key="7">
    <source>
        <dbReference type="EMBL" id="GLC27110.1"/>
    </source>
</evidence>
<dbReference type="RefSeq" id="WP_284351556.1">
    <property type="nucleotide sequence ID" value="NZ_BRXS01000005.1"/>
</dbReference>
<dbReference type="GO" id="GO:0004888">
    <property type="term" value="F:transmembrane signaling receptor activity"/>
    <property type="evidence" value="ECO:0007669"/>
    <property type="project" value="InterPro"/>
</dbReference>
<proteinExistence type="inferred from homology"/>
<feature type="region of interest" description="Disordered" evidence="4">
    <location>
        <begin position="1"/>
        <end position="55"/>
    </location>
</feature>
<evidence type="ECO:0000259" key="6">
    <source>
        <dbReference type="PROSITE" id="PS50111"/>
    </source>
</evidence>
<dbReference type="InterPro" id="IPR004090">
    <property type="entry name" value="Chemotax_Me-accpt_rcpt"/>
</dbReference>
<evidence type="ECO:0000256" key="4">
    <source>
        <dbReference type="SAM" id="MobiDB-lite"/>
    </source>
</evidence>
<dbReference type="AlphaFoldDB" id="A0AA37Q5T8"/>
<dbReference type="GO" id="GO:0006935">
    <property type="term" value="P:chemotaxis"/>
    <property type="evidence" value="ECO:0007669"/>
    <property type="project" value="InterPro"/>
</dbReference>
<dbReference type="GO" id="GO:0016020">
    <property type="term" value="C:membrane"/>
    <property type="evidence" value="ECO:0007669"/>
    <property type="project" value="InterPro"/>
</dbReference>
<accession>A0AA37Q5T8</accession>
<dbReference type="EMBL" id="BRXS01000005">
    <property type="protein sequence ID" value="GLC27110.1"/>
    <property type="molecule type" value="Genomic_DNA"/>
</dbReference>
<keyword evidence="5" id="KW-0472">Membrane</keyword>
<evidence type="ECO:0000313" key="8">
    <source>
        <dbReference type="Proteomes" id="UP001161325"/>
    </source>
</evidence>
<feature type="transmembrane region" description="Helical" evidence="5">
    <location>
        <begin position="74"/>
        <end position="98"/>
    </location>
</feature>
<feature type="compositionally biased region" description="Pro residues" evidence="4">
    <location>
        <begin position="42"/>
        <end position="53"/>
    </location>
</feature>
<evidence type="ECO:0000256" key="3">
    <source>
        <dbReference type="PROSITE-ProRule" id="PRU00284"/>
    </source>
</evidence>
<dbReference type="Proteomes" id="UP001161325">
    <property type="component" value="Unassembled WGS sequence"/>
</dbReference>
<dbReference type="SMART" id="SM00283">
    <property type="entry name" value="MA"/>
    <property type="match status" value="1"/>
</dbReference>
<dbReference type="SUPFAM" id="SSF58104">
    <property type="entry name" value="Methyl-accepting chemotaxis protein (MCP) signaling domain"/>
    <property type="match status" value="1"/>
</dbReference>
<comment type="similarity">
    <text evidence="2">Belongs to the methyl-accepting chemotaxis (MCP) protein family.</text>
</comment>
<dbReference type="PROSITE" id="PS50111">
    <property type="entry name" value="CHEMOTAXIS_TRANSDUC_2"/>
    <property type="match status" value="1"/>
</dbReference>
<keyword evidence="5" id="KW-1133">Transmembrane helix</keyword>
<organism evidence="7 8">
    <name type="scientific">Roseisolibacter agri</name>
    <dbReference type="NCBI Taxonomy" id="2014610"/>
    <lineage>
        <taxon>Bacteria</taxon>
        <taxon>Pseudomonadati</taxon>
        <taxon>Gemmatimonadota</taxon>
        <taxon>Gemmatimonadia</taxon>
        <taxon>Gemmatimonadales</taxon>
        <taxon>Gemmatimonadaceae</taxon>
        <taxon>Roseisolibacter</taxon>
    </lineage>
</organism>
<reference evidence="7" key="1">
    <citation type="submission" date="2022-08" db="EMBL/GenBank/DDBJ databases">
        <title>Draft genome sequencing of Roseisolibacter agri AW1220.</title>
        <authorList>
            <person name="Tobiishi Y."/>
            <person name="Tonouchi A."/>
        </authorList>
    </citation>
    <scope>NUCLEOTIDE SEQUENCE</scope>
    <source>
        <strain evidence="7">AW1220</strain>
    </source>
</reference>
<dbReference type="Pfam" id="PF00015">
    <property type="entry name" value="MCPsignal"/>
    <property type="match status" value="1"/>
</dbReference>
<dbReference type="PANTHER" id="PTHR32089">
    <property type="entry name" value="METHYL-ACCEPTING CHEMOTAXIS PROTEIN MCPB"/>
    <property type="match status" value="1"/>
</dbReference>
<keyword evidence="5" id="KW-0812">Transmembrane</keyword>